<organism evidence="4 5">
    <name type="scientific">Oikopleura dioica</name>
    <name type="common">Tunicate</name>
    <dbReference type="NCBI Taxonomy" id="34765"/>
    <lineage>
        <taxon>Eukaryota</taxon>
        <taxon>Metazoa</taxon>
        <taxon>Chordata</taxon>
        <taxon>Tunicata</taxon>
        <taxon>Appendicularia</taxon>
        <taxon>Copelata</taxon>
        <taxon>Oikopleuridae</taxon>
        <taxon>Oikopleura</taxon>
    </lineage>
</organism>
<name>A0ABN7SC18_OIKDI</name>
<feature type="signal peptide" evidence="2">
    <location>
        <begin position="1"/>
        <end position="19"/>
    </location>
</feature>
<feature type="chain" id="PRO_5046145170" evidence="2">
    <location>
        <begin position="20"/>
        <end position="371"/>
    </location>
</feature>
<protein>
    <submittedName>
        <fullName evidence="4">Oidioi.mRNA.OKI2018_I69.XSR.g13439.t1.cds</fullName>
    </submittedName>
</protein>
<sequence length="371" mass="39947">MRISTFYFFLGVFSLDIETVLDLSGESISDATTFLAGFESLTATTSAVTAIGNLASRNSPRISSVVFTAAQISTLGDDLFGTLESMKASLTSLLADNGDESVEFLALQSECETLDSGKQVRLASYLDSSGQIVGSVNRCDGTADDLTTSDASVEMSQVLDSSCAFDASSSVITIAKALGDTCGTTYDVEDNEYRIRNTLKLVDSADSSVLVTQPVGIDVLLQGVVTENSDAGLTITMYTDSSYTTIDSRTTKTTSIGQPIYYEIGVTLSMDDIYYYVDECQFGTSEKSYTFLRSNRCYSSIVDTMTTTEFLTGTSAPQQFQFNAFVFRSYSTVGLKLSCKVKLCLNTSTTQNCPDITDQSTPACDADFSRP</sequence>
<dbReference type="InterPro" id="IPR001507">
    <property type="entry name" value="ZP_dom"/>
</dbReference>
<keyword evidence="5" id="KW-1185">Reference proteome</keyword>
<dbReference type="Pfam" id="PF00100">
    <property type="entry name" value="Zona_pellucida"/>
    <property type="match status" value="1"/>
</dbReference>
<reference evidence="4 5" key="1">
    <citation type="submission" date="2021-04" db="EMBL/GenBank/DDBJ databases">
        <authorList>
            <person name="Bliznina A."/>
        </authorList>
    </citation>
    <scope>NUCLEOTIDE SEQUENCE [LARGE SCALE GENOMIC DNA]</scope>
</reference>
<evidence type="ECO:0000256" key="1">
    <source>
        <dbReference type="ARBA" id="ARBA00023157"/>
    </source>
</evidence>
<dbReference type="PROSITE" id="PS51034">
    <property type="entry name" value="ZP_2"/>
    <property type="match status" value="1"/>
</dbReference>
<evidence type="ECO:0000259" key="3">
    <source>
        <dbReference type="PROSITE" id="PS51034"/>
    </source>
</evidence>
<dbReference type="Proteomes" id="UP001158576">
    <property type="component" value="Chromosome XSR"/>
</dbReference>
<dbReference type="Gene3D" id="2.60.40.4100">
    <property type="entry name" value="Zona pellucida, ZP-C domain"/>
    <property type="match status" value="1"/>
</dbReference>
<proteinExistence type="predicted"/>
<accession>A0ABN7SC18</accession>
<keyword evidence="2" id="KW-0732">Signal</keyword>
<evidence type="ECO:0000313" key="5">
    <source>
        <dbReference type="Proteomes" id="UP001158576"/>
    </source>
</evidence>
<gene>
    <name evidence="4" type="ORF">OKIOD_LOCUS4997</name>
</gene>
<feature type="domain" description="ZP" evidence="3">
    <location>
        <begin position="110"/>
        <end position="360"/>
    </location>
</feature>
<dbReference type="EMBL" id="OU015569">
    <property type="protein sequence ID" value="CAG5094303.1"/>
    <property type="molecule type" value="Genomic_DNA"/>
</dbReference>
<keyword evidence="1" id="KW-1015">Disulfide bond</keyword>
<dbReference type="InterPro" id="IPR055355">
    <property type="entry name" value="ZP-C"/>
</dbReference>
<evidence type="ECO:0000313" key="4">
    <source>
        <dbReference type="EMBL" id="CAG5094303.1"/>
    </source>
</evidence>
<evidence type="ECO:0000256" key="2">
    <source>
        <dbReference type="SAM" id="SignalP"/>
    </source>
</evidence>
<dbReference type="InterPro" id="IPR042235">
    <property type="entry name" value="ZP-C_dom"/>
</dbReference>